<accession>A0ABQ9HN65</accession>
<evidence type="ECO:0000313" key="3">
    <source>
        <dbReference type="Proteomes" id="UP001159363"/>
    </source>
</evidence>
<evidence type="ECO:0000313" key="2">
    <source>
        <dbReference type="EMBL" id="KAJ8885825.1"/>
    </source>
</evidence>
<gene>
    <name evidence="2" type="ORF">PR048_012030</name>
</gene>
<comment type="caution">
    <text evidence="2">The sequence shown here is derived from an EMBL/GenBank/DDBJ whole genome shotgun (WGS) entry which is preliminary data.</text>
</comment>
<reference evidence="2 3" key="1">
    <citation type="submission" date="2023-02" db="EMBL/GenBank/DDBJ databases">
        <title>LHISI_Scaffold_Assembly.</title>
        <authorList>
            <person name="Stuart O.P."/>
            <person name="Cleave R."/>
            <person name="Magrath M.J.L."/>
            <person name="Mikheyev A.S."/>
        </authorList>
    </citation>
    <scope>NUCLEOTIDE SEQUENCE [LARGE SCALE GENOMIC DNA]</scope>
    <source>
        <strain evidence="2">Daus_M_001</strain>
        <tissue evidence="2">Leg muscle</tissue>
    </source>
</reference>
<sequence>MAKPQASDARVQGKKDHSGRMWPTTVHLSVLQQSCTGITSVSKTCLQDASKNQVIRIPVSLNNKLCHALIDTYTSHNFVRVNLVDVSQIKPTNQTVQFETHPHTLVKP</sequence>
<dbReference type="Proteomes" id="UP001159363">
    <property type="component" value="Chromosome X"/>
</dbReference>
<feature type="region of interest" description="Disordered" evidence="1">
    <location>
        <begin position="1"/>
        <end position="22"/>
    </location>
</feature>
<evidence type="ECO:0000256" key="1">
    <source>
        <dbReference type="SAM" id="MobiDB-lite"/>
    </source>
</evidence>
<keyword evidence="3" id="KW-1185">Reference proteome</keyword>
<organism evidence="2 3">
    <name type="scientific">Dryococelus australis</name>
    <dbReference type="NCBI Taxonomy" id="614101"/>
    <lineage>
        <taxon>Eukaryota</taxon>
        <taxon>Metazoa</taxon>
        <taxon>Ecdysozoa</taxon>
        <taxon>Arthropoda</taxon>
        <taxon>Hexapoda</taxon>
        <taxon>Insecta</taxon>
        <taxon>Pterygota</taxon>
        <taxon>Neoptera</taxon>
        <taxon>Polyneoptera</taxon>
        <taxon>Phasmatodea</taxon>
        <taxon>Verophasmatodea</taxon>
        <taxon>Anareolatae</taxon>
        <taxon>Phasmatidae</taxon>
        <taxon>Eurycanthinae</taxon>
        <taxon>Dryococelus</taxon>
    </lineage>
</organism>
<protein>
    <submittedName>
        <fullName evidence="2">Uncharacterized protein</fullName>
    </submittedName>
</protein>
<name>A0ABQ9HN65_9NEOP</name>
<proteinExistence type="predicted"/>
<dbReference type="EMBL" id="JARBHB010000004">
    <property type="protein sequence ID" value="KAJ8885825.1"/>
    <property type="molecule type" value="Genomic_DNA"/>
</dbReference>